<gene>
    <name evidence="1" type="ORF">F4821DRAFT_239126</name>
</gene>
<organism evidence="1 2">
    <name type="scientific">Hypoxylon rubiginosum</name>
    <dbReference type="NCBI Taxonomy" id="110542"/>
    <lineage>
        <taxon>Eukaryota</taxon>
        <taxon>Fungi</taxon>
        <taxon>Dikarya</taxon>
        <taxon>Ascomycota</taxon>
        <taxon>Pezizomycotina</taxon>
        <taxon>Sordariomycetes</taxon>
        <taxon>Xylariomycetidae</taxon>
        <taxon>Xylariales</taxon>
        <taxon>Hypoxylaceae</taxon>
        <taxon>Hypoxylon</taxon>
    </lineage>
</organism>
<accession>A0ACC0D110</accession>
<comment type="caution">
    <text evidence="1">The sequence shown here is derived from an EMBL/GenBank/DDBJ whole genome shotgun (WGS) entry which is preliminary data.</text>
</comment>
<dbReference type="Proteomes" id="UP001497680">
    <property type="component" value="Unassembled WGS sequence"/>
</dbReference>
<protein>
    <submittedName>
        <fullName evidence="1">Uncharacterized protein</fullName>
    </submittedName>
</protein>
<dbReference type="EMBL" id="MU394319">
    <property type="protein sequence ID" value="KAI6086020.1"/>
    <property type="molecule type" value="Genomic_DNA"/>
</dbReference>
<proteinExistence type="predicted"/>
<evidence type="ECO:0000313" key="2">
    <source>
        <dbReference type="Proteomes" id="UP001497680"/>
    </source>
</evidence>
<evidence type="ECO:0000313" key="1">
    <source>
        <dbReference type="EMBL" id="KAI6086020.1"/>
    </source>
</evidence>
<sequence length="302" mass="33010">MQDETRPTQLWAEDIPILNISVFPQGDLGADFRVKNPPAMDLTDPEQRANIIERRGKVDITCALKGVVHGREKAGEGAYYTLVVLEFRFEPNGLARRIKAAKVAMKFANIGGGNFRNDPQVVAVAPDGFFCVAPTTQNESKAKEGGGTAGVETGGAKAELSFKLEKVIESETWDAATVKGSAQLRGRNYGSKNTAAWALFENMSRTNGVASSLTTGILIKRKDIAAFRASVTVETTADTWTQVESIFSKDPEDDDVYFNPKKPSFAEFKVDENNLADFPIETISHVNFRTILLGTVEEKAQN</sequence>
<reference evidence="1 2" key="1">
    <citation type="journal article" date="2022" name="New Phytol.">
        <title>Ecological generalism drives hyperdiversity of secondary metabolite gene clusters in xylarialean endophytes.</title>
        <authorList>
            <person name="Franco M.E.E."/>
            <person name="Wisecaver J.H."/>
            <person name="Arnold A.E."/>
            <person name="Ju Y.M."/>
            <person name="Slot J.C."/>
            <person name="Ahrendt S."/>
            <person name="Moore L.P."/>
            <person name="Eastman K.E."/>
            <person name="Scott K."/>
            <person name="Konkel Z."/>
            <person name="Mondo S.J."/>
            <person name="Kuo A."/>
            <person name="Hayes R.D."/>
            <person name="Haridas S."/>
            <person name="Andreopoulos B."/>
            <person name="Riley R."/>
            <person name="LaButti K."/>
            <person name="Pangilinan J."/>
            <person name="Lipzen A."/>
            <person name="Amirebrahimi M."/>
            <person name="Yan J."/>
            <person name="Adam C."/>
            <person name="Keymanesh K."/>
            <person name="Ng V."/>
            <person name="Louie K."/>
            <person name="Northen T."/>
            <person name="Drula E."/>
            <person name="Henrissat B."/>
            <person name="Hsieh H.M."/>
            <person name="Youens-Clark K."/>
            <person name="Lutzoni F."/>
            <person name="Miadlikowska J."/>
            <person name="Eastwood D.C."/>
            <person name="Hamelin R.C."/>
            <person name="Grigoriev I.V."/>
            <person name="U'Ren J.M."/>
        </authorList>
    </citation>
    <scope>NUCLEOTIDE SEQUENCE [LARGE SCALE GENOMIC DNA]</scope>
    <source>
        <strain evidence="1 2">ER1909</strain>
    </source>
</reference>
<name>A0ACC0D110_9PEZI</name>
<keyword evidence="2" id="KW-1185">Reference proteome</keyword>